<protein>
    <submittedName>
        <fullName evidence="3">Uncharacterized protein LOC113797012</fullName>
    </submittedName>
</protein>
<dbReference type="InParanoid" id="A0A6P6YDZ0"/>
<evidence type="ECO:0000313" key="3">
    <source>
        <dbReference type="RefSeq" id="XP_027203116.1"/>
    </source>
</evidence>
<evidence type="ECO:0000313" key="2">
    <source>
        <dbReference type="Proteomes" id="UP000515146"/>
    </source>
</evidence>
<name>A0A6P6YDZ0_DERPT</name>
<dbReference type="Proteomes" id="UP000515146">
    <property type="component" value="Unplaced"/>
</dbReference>
<dbReference type="RefSeq" id="XP_027203116.1">
    <property type="nucleotide sequence ID" value="XM_027347315.1"/>
</dbReference>
<accession>A0A6P6YDZ0</accession>
<keyword evidence="2" id="KW-1185">Reference proteome</keyword>
<dbReference type="KEGG" id="dpte:113797012"/>
<reference evidence="3" key="1">
    <citation type="submission" date="2025-08" db="UniProtKB">
        <authorList>
            <consortium name="RefSeq"/>
        </authorList>
    </citation>
    <scope>IDENTIFICATION</scope>
    <source>
        <strain evidence="3">Airmid</strain>
    </source>
</reference>
<organism evidence="2 3">
    <name type="scientific">Dermatophagoides pteronyssinus</name>
    <name type="common">European house dust mite</name>
    <dbReference type="NCBI Taxonomy" id="6956"/>
    <lineage>
        <taxon>Eukaryota</taxon>
        <taxon>Metazoa</taxon>
        <taxon>Ecdysozoa</taxon>
        <taxon>Arthropoda</taxon>
        <taxon>Chelicerata</taxon>
        <taxon>Arachnida</taxon>
        <taxon>Acari</taxon>
        <taxon>Acariformes</taxon>
        <taxon>Sarcoptiformes</taxon>
        <taxon>Astigmata</taxon>
        <taxon>Psoroptidia</taxon>
        <taxon>Analgoidea</taxon>
        <taxon>Pyroglyphidae</taxon>
        <taxon>Dermatophagoidinae</taxon>
        <taxon>Dermatophagoides</taxon>
    </lineage>
</organism>
<evidence type="ECO:0000256" key="1">
    <source>
        <dbReference type="SAM" id="MobiDB-lite"/>
    </source>
</evidence>
<sequence>MPKQRKKNATYSVVTSDSESENNSSKMHKKDDDNFDKYISNTGLISNLNFHQCFDIIKNCCSIQDKRSVSKYADAIIVASENMKKMYDDLFNKCNTNVDESNKLLLEIRDKLNAPIPYNVVAAKPKHDSSFSVSPTNSSKPNEFTLFVNANEGVSSNDINGKVNQAIKDLRKVKPCLKINKIIRSAKGNIIKMPNSNDLDVLIDHFRKLDQFNSMATVFIPKPRDPTIVLKKVNKFTQSKDIPSILSNVNEQLSGLESEIKVAFEFRSSTFHRDIVLRVSPNVFNRISHQDILFTDFEAVKFYHRVFVRQCKFCFQFNSHKSTECPRKDKPICSDCGSEGTHQCSKIHNCLNCINYFKNNVKSNLVCHKPNTIDCPLYQKQIDKIFHQTAFKPFDFPSSSRLTTTIELSSQQSSSSMLIDGQQN</sequence>
<feature type="region of interest" description="Disordered" evidence="1">
    <location>
        <begin position="1"/>
        <end position="32"/>
    </location>
</feature>
<dbReference type="OrthoDB" id="6505565at2759"/>
<proteinExistence type="predicted"/>
<feature type="compositionally biased region" description="Polar residues" evidence="1">
    <location>
        <begin position="9"/>
        <end position="25"/>
    </location>
</feature>
<gene>
    <name evidence="3" type="primary">LOC113797012</name>
</gene>
<dbReference type="AlphaFoldDB" id="A0A6P6YDZ0"/>